<sequence>MAVKDFGTRTARRPLTPLVLSAIAVAGTLGAFLFTGVDLARFERENAFKPSPTPLQRARYEPAAKAEWRIVRANLEARLDQRSPLELGAVWATRAGQVCGLVNGRGSFGGLAAMSRFYTIDQRPVFHQDVEHVAFQKAWFECRRDQYVMLHDGTMEPGFCGTELGRRRCYLVKNGVRVEQGPAG</sequence>
<keyword evidence="1" id="KW-1133">Transmembrane helix</keyword>
<dbReference type="EMBL" id="QFQZ01000030">
    <property type="protein sequence ID" value="PZR34230.1"/>
    <property type="molecule type" value="Genomic_DNA"/>
</dbReference>
<gene>
    <name evidence="2" type="ORF">DI526_11015</name>
</gene>
<evidence type="ECO:0000313" key="2">
    <source>
        <dbReference type="EMBL" id="PZR34230.1"/>
    </source>
</evidence>
<organism evidence="2 3">
    <name type="scientific">Caulobacter segnis</name>
    <dbReference type="NCBI Taxonomy" id="88688"/>
    <lineage>
        <taxon>Bacteria</taxon>
        <taxon>Pseudomonadati</taxon>
        <taxon>Pseudomonadota</taxon>
        <taxon>Alphaproteobacteria</taxon>
        <taxon>Caulobacterales</taxon>
        <taxon>Caulobacteraceae</taxon>
        <taxon>Caulobacter</taxon>
    </lineage>
</organism>
<keyword evidence="1" id="KW-0472">Membrane</keyword>
<accession>A0A2W5V337</accession>
<comment type="caution">
    <text evidence="2">The sequence shown here is derived from an EMBL/GenBank/DDBJ whole genome shotgun (WGS) entry which is preliminary data.</text>
</comment>
<reference evidence="2 3" key="1">
    <citation type="submission" date="2017-08" db="EMBL/GenBank/DDBJ databases">
        <title>Infants hospitalized years apart are colonized by the same room-sourced microbial strains.</title>
        <authorList>
            <person name="Brooks B."/>
            <person name="Olm M.R."/>
            <person name="Firek B.A."/>
            <person name="Baker R."/>
            <person name="Thomas B.C."/>
            <person name="Morowitz M.J."/>
            <person name="Banfield J.F."/>
        </authorList>
    </citation>
    <scope>NUCLEOTIDE SEQUENCE [LARGE SCALE GENOMIC DNA]</scope>
    <source>
        <strain evidence="2">S2_003_000_R2_4</strain>
    </source>
</reference>
<dbReference type="RefSeq" id="WP_304277601.1">
    <property type="nucleotide sequence ID" value="NZ_QFQZ01000030.1"/>
</dbReference>
<dbReference type="Proteomes" id="UP000249393">
    <property type="component" value="Unassembled WGS sequence"/>
</dbReference>
<evidence type="ECO:0000256" key="1">
    <source>
        <dbReference type="SAM" id="Phobius"/>
    </source>
</evidence>
<feature type="transmembrane region" description="Helical" evidence="1">
    <location>
        <begin position="18"/>
        <end position="40"/>
    </location>
</feature>
<protein>
    <submittedName>
        <fullName evidence="2">Uncharacterized protein</fullName>
    </submittedName>
</protein>
<proteinExistence type="predicted"/>
<keyword evidence="1" id="KW-0812">Transmembrane</keyword>
<name>A0A2W5V337_9CAUL</name>
<evidence type="ECO:0000313" key="3">
    <source>
        <dbReference type="Proteomes" id="UP000249393"/>
    </source>
</evidence>
<dbReference type="AlphaFoldDB" id="A0A2W5V337"/>